<feature type="transmembrane region" description="Helical" evidence="2">
    <location>
        <begin position="70"/>
        <end position="93"/>
    </location>
</feature>
<evidence type="ECO:0000256" key="1">
    <source>
        <dbReference type="SAM" id="MobiDB-lite"/>
    </source>
</evidence>
<feature type="compositionally biased region" description="Basic and acidic residues" evidence="1">
    <location>
        <begin position="1"/>
        <end position="10"/>
    </location>
</feature>
<feature type="region of interest" description="Disordered" evidence="1">
    <location>
        <begin position="1"/>
        <end position="21"/>
    </location>
</feature>
<dbReference type="Proteomes" id="UP001342314">
    <property type="component" value="Unassembled WGS sequence"/>
</dbReference>
<dbReference type="EMBL" id="BQKY01000009">
    <property type="protein sequence ID" value="GJN91831.1"/>
    <property type="molecule type" value="Genomic_DNA"/>
</dbReference>
<organism evidence="3 4">
    <name type="scientific">Rhodotorula paludigena</name>
    <dbReference type="NCBI Taxonomy" id="86838"/>
    <lineage>
        <taxon>Eukaryota</taxon>
        <taxon>Fungi</taxon>
        <taxon>Dikarya</taxon>
        <taxon>Basidiomycota</taxon>
        <taxon>Pucciniomycotina</taxon>
        <taxon>Microbotryomycetes</taxon>
        <taxon>Sporidiobolales</taxon>
        <taxon>Sporidiobolaceae</taxon>
        <taxon>Rhodotorula</taxon>
    </lineage>
</organism>
<sequence length="215" mass="22881">MGAKHDDEKALLSGSDSGAPVVTTEDATGKAVARGKAAVWGSAGATLLGLVLAGVGIANFLSDDTSRFEAAFIVSTVGWAVQLILEFVVLNELHSTRKYRHPKIVLCYALACCGWFVGYVITSSILFGVWWTGSEFSGSTKGSLGGGLLIGQLIVALVNSAALILYLVRYAIPVWHLEPHGEDATQMKTPLRRASDKAKPFTNQLEALDIVTRFG</sequence>
<feature type="transmembrane region" description="Helical" evidence="2">
    <location>
        <begin position="105"/>
        <end position="131"/>
    </location>
</feature>
<proteinExistence type="predicted"/>
<accession>A0AAV5GGW1</accession>
<reference evidence="3 4" key="1">
    <citation type="submission" date="2021-12" db="EMBL/GenBank/DDBJ databases">
        <title>High titer production of polyol ester of fatty acids by Rhodotorula paludigena BS15 towards product separation-free biomass refinery.</title>
        <authorList>
            <person name="Mano J."/>
            <person name="Ono H."/>
            <person name="Tanaka T."/>
            <person name="Naito K."/>
            <person name="Sushida H."/>
            <person name="Ike M."/>
            <person name="Tokuyasu K."/>
            <person name="Kitaoka M."/>
        </authorList>
    </citation>
    <scope>NUCLEOTIDE SEQUENCE [LARGE SCALE GENOMIC DNA]</scope>
    <source>
        <strain evidence="3 4">BS15</strain>
    </source>
</reference>
<dbReference type="AlphaFoldDB" id="A0AAV5GGW1"/>
<comment type="caution">
    <text evidence="3">The sequence shown here is derived from an EMBL/GenBank/DDBJ whole genome shotgun (WGS) entry which is preliminary data.</text>
</comment>
<evidence type="ECO:0000256" key="2">
    <source>
        <dbReference type="SAM" id="Phobius"/>
    </source>
</evidence>
<feature type="transmembrane region" description="Helical" evidence="2">
    <location>
        <begin position="143"/>
        <end position="168"/>
    </location>
</feature>
<keyword evidence="2" id="KW-0812">Transmembrane</keyword>
<name>A0AAV5GGW1_9BASI</name>
<keyword evidence="2" id="KW-1133">Transmembrane helix</keyword>
<protein>
    <recommendedName>
        <fullName evidence="5">Transmembrane protein</fullName>
    </recommendedName>
</protein>
<feature type="transmembrane region" description="Helical" evidence="2">
    <location>
        <begin position="37"/>
        <end position="58"/>
    </location>
</feature>
<evidence type="ECO:0000313" key="4">
    <source>
        <dbReference type="Proteomes" id="UP001342314"/>
    </source>
</evidence>
<evidence type="ECO:0000313" key="3">
    <source>
        <dbReference type="EMBL" id="GJN91831.1"/>
    </source>
</evidence>
<keyword evidence="4" id="KW-1185">Reference proteome</keyword>
<keyword evidence="2" id="KW-0472">Membrane</keyword>
<evidence type="ECO:0008006" key="5">
    <source>
        <dbReference type="Google" id="ProtNLM"/>
    </source>
</evidence>
<gene>
    <name evidence="3" type="ORF">Rhopal_004854-T1</name>
</gene>